<dbReference type="SUPFAM" id="SSF56349">
    <property type="entry name" value="DNA breaking-rejoining enzymes"/>
    <property type="match status" value="1"/>
</dbReference>
<dbReference type="Proteomes" id="UP001403385">
    <property type="component" value="Unassembled WGS sequence"/>
</dbReference>
<reference evidence="8 9" key="1">
    <citation type="submission" date="2024-04" db="EMBL/GenBank/DDBJ databases">
        <title>Novel genus in family Flammeovirgaceae.</title>
        <authorList>
            <person name="Nguyen T.H."/>
            <person name="Vuong T.Q."/>
            <person name="Le H."/>
            <person name="Kim S.-G."/>
        </authorList>
    </citation>
    <scope>NUCLEOTIDE SEQUENCE [LARGE SCALE GENOMIC DNA]</scope>
    <source>
        <strain evidence="8 9">JCM 23209</strain>
    </source>
</reference>
<keyword evidence="2" id="KW-0229">DNA integration</keyword>
<dbReference type="InterPro" id="IPR044068">
    <property type="entry name" value="CB"/>
</dbReference>
<accession>A0AAW9S2L6</accession>
<dbReference type="PROSITE" id="PS51898">
    <property type="entry name" value="TYR_RECOMBINASE"/>
    <property type="match status" value="1"/>
</dbReference>
<dbReference type="RefSeq" id="WP_346820625.1">
    <property type="nucleotide sequence ID" value="NZ_JBDKWZ010000004.1"/>
</dbReference>
<keyword evidence="4" id="KW-0233">DNA recombination</keyword>
<evidence type="ECO:0000259" key="6">
    <source>
        <dbReference type="PROSITE" id="PS51898"/>
    </source>
</evidence>
<dbReference type="Gene3D" id="1.10.150.130">
    <property type="match status" value="1"/>
</dbReference>
<dbReference type="GO" id="GO:0003677">
    <property type="term" value="F:DNA binding"/>
    <property type="evidence" value="ECO:0007669"/>
    <property type="project" value="UniProtKB-UniRule"/>
</dbReference>
<evidence type="ECO:0000256" key="2">
    <source>
        <dbReference type="ARBA" id="ARBA00022908"/>
    </source>
</evidence>
<dbReference type="GO" id="GO:0006310">
    <property type="term" value="P:DNA recombination"/>
    <property type="evidence" value="ECO:0007669"/>
    <property type="project" value="UniProtKB-KW"/>
</dbReference>
<dbReference type="PANTHER" id="PTHR30349:SF41">
    <property type="entry name" value="INTEGRASE_RECOMBINASE PROTEIN MJ0367-RELATED"/>
    <property type="match status" value="1"/>
</dbReference>
<comment type="similarity">
    <text evidence="1">Belongs to the 'phage' integrase family.</text>
</comment>
<organism evidence="8 9">
    <name type="scientific">Rapidithrix thailandica</name>
    <dbReference type="NCBI Taxonomy" id="413964"/>
    <lineage>
        <taxon>Bacteria</taxon>
        <taxon>Pseudomonadati</taxon>
        <taxon>Bacteroidota</taxon>
        <taxon>Cytophagia</taxon>
        <taxon>Cytophagales</taxon>
        <taxon>Flammeovirgaceae</taxon>
        <taxon>Rapidithrix</taxon>
    </lineage>
</organism>
<keyword evidence="9" id="KW-1185">Reference proteome</keyword>
<dbReference type="InterPro" id="IPR025269">
    <property type="entry name" value="SAM-like_dom"/>
</dbReference>
<protein>
    <submittedName>
        <fullName evidence="8">Tyrosine-type recombinase/integrase</fullName>
    </submittedName>
</protein>
<feature type="domain" description="Tyr recombinase" evidence="6">
    <location>
        <begin position="200"/>
        <end position="386"/>
    </location>
</feature>
<gene>
    <name evidence="8" type="ORF">AAG747_07950</name>
</gene>
<evidence type="ECO:0000256" key="5">
    <source>
        <dbReference type="PROSITE-ProRule" id="PRU01248"/>
    </source>
</evidence>
<evidence type="ECO:0000259" key="7">
    <source>
        <dbReference type="PROSITE" id="PS51900"/>
    </source>
</evidence>
<comment type="caution">
    <text evidence="8">The sequence shown here is derived from an EMBL/GenBank/DDBJ whole genome shotgun (WGS) entry which is preliminary data.</text>
</comment>
<keyword evidence="3 5" id="KW-0238">DNA-binding</keyword>
<dbReference type="CDD" id="cd00397">
    <property type="entry name" value="DNA_BRE_C"/>
    <property type="match status" value="1"/>
</dbReference>
<evidence type="ECO:0000313" key="9">
    <source>
        <dbReference type="Proteomes" id="UP001403385"/>
    </source>
</evidence>
<proteinExistence type="inferred from homology"/>
<dbReference type="EMBL" id="JBDKWZ010000004">
    <property type="protein sequence ID" value="MEN7547837.1"/>
    <property type="molecule type" value="Genomic_DNA"/>
</dbReference>
<dbReference type="AlphaFoldDB" id="A0AAW9S2L6"/>
<dbReference type="InterPro" id="IPR013762">
    <property type="entry name" value="Integrase-like_cat_sf"/>
</dbReference>
<name>A0AAW9S2L6_9BACT</name>
<feature type="domain" description="Core-binding (CB)" evidence="7">
    <location>
        <begin position="85"/>
        <end position="179"/>
    </location>
</feature>
<dbReference type="InterPro" id="IPR050090">
    <property type="entry name" value="Tyrosine_recombinase_XerCD"/>
</dbReference>
<sequence length="386" mass="45266">MPDEQLHFDYKPARLVDRNGDLKKRWYVEFYAWDAKLDKLKRKWVYIPAKYKTAKERKAYAKKLIQYTNSQLEKGAVFNAPKIRKKSNKQTQNIQEALELAFKLKTVNARAESVKSYKSVFKDFIAFLKDNEVAGKKIEDVPLKLYYDYFDELIIDREVSNSTFNNRLTILKTFFNVLISREVIEKNPLASIKRRKHKPSKNQAFSEEQKTAIEEHLLQHEPSLYFFTRFIYYGFLRPTEITRLKAGHVNLKEGHIIVYPDVSKNGKQETVAINKGFQKILEQMKIDEIPADYYIFGANNMQPGKTQLRRVRVTDKHIAVLRKLGLFDGVITLYSWKHTGVVNAYRAGIDIKTLQTQLRHHSLEMTDIYLRSLGMVINNSLSNQDW</sequence>
<evidence type="ECO:0000256" key="4">
    <source>
        <dbReference type="ARBA" id="ARBA00023172"/>
    </source>
</evidence>
<dbReference type="InterPro" id="IPR010998">
    <property type="entry name" value="Integrase_recombinase_N"/>
</dbReference>
<evidence type="ECO:0000313" key="8">
    <source>
        <dbReference type="EMBL" id="MEN7547837.1"/>
    </source>
</evidence>
<evidence type="ECO:0000256" key="1">
    <source>
        <dbReference type="ARBA" id="ARBA00008857"/>
    </source>
</evidence>
<dbReference type="GO" id="GO:0015074">
    <property type="term" value="P:DNA integration"/>
    <property type="evidence" value="ECO:0007669"/>
    <property type="project" value="UniProtKB-KW"/>
</dbReference>
<dbReference type="InterPro" id="IPR002104">
    <property type="entry name" value="Integrase_catalytic"/>
</dbReference>
<dbReference type="PROSITE" id="PS51900">
    <property type="entry name" value="CB"/>
    <property type="match status" value="1"/>
</dbReference>
<dbReference type="InterPro" id="IPR011010">
    <property type="entry name" value="DNA_brk_join_enz"/>
</dbReference>
<dbReference type="Pfam" id="PF13102">
    <property type="entry name" value="Phage_int_SAM_5"/>
    <property type="match status" value="1"/>
</dbReference>
<dbReference type="Pfam" id="PF00589">
    <property type="entry name" value="Phage_integrase"/>
    <property type="match status" value="1"/>
</dbReference>
<dbReference type="Gene3D" id="1.10.443.10">
    <property type="entry name" value="Intergrase catalytic core"/>
    <property type="match status" value="1"/>
</dbReference>
<dbReference type="PANTHER" id="PTHR30349">
    <property type="entry name" value="PHAGE INTEGRASE-RELATED"/>
    <property type="match status" value="1"/>
</dbReference>
<evidence type="ECO:0000256" key="3">
    <source>
        <dbReference type="ARBA" id="ARBA00023125"/>
    </source>
</evidence>